<accession>A0ACB7EN53</accession>
<organism evidence="1 2">
    <name type="scientific">Nibea albiflora</name>
    <name type="common">Yellow drum</name>
    <name type="synonym">Corvina albiflora</name>
    <dbReference type="NCBI Taxonomy" id="240163"/>
    <lineage>
        <taxon>Eukaryota</taxon>
        <taxon>Metazoa</taxon>
        <taxon>Chordata</taxon>
        <taxon>Craniata</taxon>
        <taxon>Vertebrata</taxon>
        <taxon>Euteleostomi</taxon>
        <taxon>Actinopterygii</taxon>
        <taxon>Neopterygii</taxon>
        <taxon>Teleostei</taxon>
        <taxon>Neoteleostei</taxon>
        <taxon>Acanthomorphata</taxon>
        <taxon>Eupercaria</taxon>
        <taxon>Sciaenidae</taxon>
        <taxon>Nibea</taxon>
    </lineage>
</organism>
<sequence>MKPGVLLFGLHLSPGSGVMVEAESGLHSAHLDLPRIEVHSGQQHSWSAEGQKQPPGGRRASAAAMSYQGFASERPEAEDEVRDQFLQKGNQLMCDASLQFSTMSEDGLLPKIMLLLDERSVRLILTPKGTWTKLRYGNRSGGPLGAVTGCGWCCESRICCTFSSGLLSFTLSGENVQLLPGTYLYA</sequence>
<proteinExistence type="predicted"/>
<evidence type="ECO:0000313" key="1">
    <source>
        <dbReference type="EMBL" id="KAG8002286.1"/>
    </source>
</evidence>
<dbReference type="EMBL" id="CM024794">
    <property type="protein sequence ID" value="KAG8002286.1"/>
    <property type="molecule type" value="Genomic_DNA"/>
</dbReference>
<dbReference type="Proteomes" id="UP000805704">
    <property type="component" value="Chromosome 6"/>
</dbReference>
<protein>
    <submittedName>
        <fullName evidence="1">Uncharacterized protein</fullName>
    </submittedName>
</protein>
<keyword evidence="2" id="KW-1185">Reference proteome</keyword>
<reference evidence="1" key="1">
    <citation type="submission" date="2020-04" db="EMBL/GenBank/DDBJ databases">
        <title>A chromosome-scale assembly and high-density genetic map of the yellow drum (Nibea albiflora) genome.</title>
        <authorList>
            <person name="Xu D."/>
            <person name="Zhang W."/>
            <person name="Chen R."/>
            <person name="Tan P."/>
            <person name="Wang L."/>
            <person name="Song H."/>
            <person name="Tian L."/>
            <person name="Zhu Q."/>
            <person name="Wang B."/>
        </authorList>
    </citation>
    <scope>NUCLEOTIDE SEQUENCE</scope>
    <source>
        <strain evidence="1">ZJHYS-2018</strain>
    </source>
</reference>
<comment type="caution">
    <text evidence="1">The sequence shown here is derived from an EMBL/GenBank/DDBJ whole genome shotgun (WGS) entry which is preliminary data.</text>
</comment>
<name>A0ACB7EN53_NIBAL</name>
<evidence type="ECO:0000313" key="2">
    <source>
        <dbReference type="Proteomes" id="UP000805704"/>
    </source>
</evidence>
<gene>
    <name evidence="1" type="ORF">GBF38_012730</name>
</gene>